<gene>
    <name evidence="2" type="ORF">Cgig2_012841</name>
</gene>
<dbReference type="EMBL" id="JAKOGI010000236">
    <property type="protein sequence ID" value="KAJ8438946.1"/>
    <property type="molecule type" value="Genomic_DNA"/>
</dbReference>
<evidence type="ECO:0000313" key="2">
    <source>
        <dbReference type="EMBL" id="KAJ8438946.1"/>
    </source>
</evidence>
<protein>
    <submittedName>
        <fullName evidence="2">Uncharacterized protein</fullName>
    </submittedName>
</protein>
<organism evidence="2 3">
    <name type="scientific">Carnegiea gigantea</name>
    <dbReference type="NCBI Taxonomy" id="171969"/>
    <lineage>
        <taxon>Eukaryota</taxon>
        <taxon>Viridiplantae</taxon>
        <taxon>Streptophyta</taxon>
        <taxon>Embryophyta</taxon>
        <taxon>Tracheophyta</taxon>
        <taxon>Spermatophyta</taxon>
        <taxon>Magnoliopsida</taxon>
        <taxon>eudicotyledons</taxon>
        <taxon>Gunneridae</taxon>
        <taxon>Pentapetalae</taxon>
        <taxon>Caryophyllales</taxon>
        <taxon>Cactineae</taxon>
        <taxon>Cactaceae</taxon>
        <taxon>Cactoideae</taxon>
        <taxon>Echinocereeae</taxon>
        <taxon>Carnegiea</taxon>
    </lineage>
</organism>
<comment type="caution">
    <text evidence="2">The sequence shown here is derived from an EMBL/GenBank/DDBJ whole genome shotgun (WGS) entry which is preliminary data.</text>
</comment>
<evidence type="ECO:0000313" key="3">
    <source>
        <dbReference type="Proteomes" id="UP001153076"/>
    </source>
</evidence>
<keyword evidence="3" id="KW-1185">Reference proteome</keyword>
<reference evidence="2" key="1">
    <citation type="submission" date="2022-04" db="EMBL/GenBank/DDBJ databases">
        <title>Carnegiea gigantea Genome sequencing and assembly v2.</title>
        <authorList>
            <person name="Copetti D."/>
            <person name="Sanderson M.J."/>
            <person name="Burquez A."/>
            <person name="Wojciechowski M.F."/>
        </authorList>
    </citation>
    <scope>NUCLEOTIDE SEQUENCE</scope>
    <source>
        <strain evidence="2">SGP5-SGP5p</strain>
        <tissue evidence="2">Aerial part</tissue>
    </source>
</reference>
<sequence length="261" mass="29541">MVIPNQVTFSSKNLMGYSFPSRCQSCAEILIGDYLIKQSEGNTRVIEGLVSWEPKNRKERKYERAREEIRKRKLKCASIRVGPQYKIVLLFVGLKEESMDASSSFGSTALRGKNFLPKMQPTELEQRVSRSERNFLRPDMLCMKCGGFICWAEEEGRGESRGGLQSGSSMYKGRQRVGGGSPVEVAIKVDDVAELKGEMSPIISEVAEMRHEMRSLLIKIYDALKFQRCAYTNVQLALPLSKYKLQLLVLALADYQSMDTE</sequence>
<dbReference type="AlphaFoldDB" id="A0A9Q1QEU7"/>
<proteinExistence type="predicted"/>
<name>A0A9Q1QEU7_9CARY</name>
<accession>A0A9Q1QEU7</accession>
<feature type="region of interest" description="Disordered" evidence="1">
    <location>
        <begin position="158"/>
        <end position="178"/>
    </location>
</feature>
<dbReference type="Proteomes" id="UP001153076">
    <property type="component" value="Unassembled WGS sequence"/>
</dbReference>
<evidence type="ECO:0000256" key="1">
    <source>
        <dbReference type="SAM" id="MobiDB-lite"/>
    </source>
</evidence>